<dbReference type="EMBL" id="CP040818">
    <property type="protein sequence ID" value="QDL91915.1"/>
    <property type="molecule type" value="Genomic_DNA"/>
</dbReference>
<dbReference type="EC" id="6.3.3.2" evidence="4"/>
<keyword evidence="4" id="KW-0479">Metal-binding</keyword>
<dbReference type="Pfam" id="PF01812">
    <property type="entry name" value="5-FTHF_cyc-lig"/>
    <property type="match status" value="1"/>
</dbReference>
<dbReference type="GO" id="GO:0005524">
    <property type="term" value="F:ATP binding"/>
    <property type="evidence" value="ECO:0007669"/>
    <property type="project" value="UniProtKB-KW"/>
</dbReference>
<reference evidence="5 6" key="1">
    <citation type="submission" date="2019-06" db="EMBL/GenBank/DDBJ databases">
        <title>Genome sequence of Rhodobacteraceae bacterium D4M1.</title>
        <authorList>
            <person name="Cao J."/>
        </authorList>
    </citation>
    <scope>NUCLEOTIDE SEQUENCE [LARGE SCALE GENOMIC DNA]</scope>
    <source>
        <strain evidence="5 6">D4M1</strain>
    </source>
</reference>
<dbReference type="AlphaFoldDB" id="A0A5B8FU50"/>
<comment type="catalytic activity">
    <reaction evidence="4">
        <text>(6S)-5-formyl-5,6,7,8-tetrahydrofolate + ATP = (6R)-5,10-methenyltetrahydrofolate + ADP + phosphate</text>
        <dbReference type="Rhea" id="RHEA:10488"/>
        <dbReference type="ChEBI" id="CHEBI:30616"/>
        <dbReference type="ChEBI" id="CHEBI:43474"/>
        <dbReference type="ChEBI" id="CHEBI:57455"/>
        <dbReference type="ChEBI" id="CHEBI:57457"/>
        <dbReference type="ChEBI" id="CHEBI:456216"/>
        <dbReference type="EC" id="6.3.3.2"/>
    </reaction>
</comment>
<keyword evidence="2 4" id="KW-0547">Nucleotide-binding</keyword>
<dbReference type="Gene3D" id="3.40.50.10420">
    <property type="entry name" value="NagB/RpiA/CoA transferase-like"/>
    <property type="match status" value="1"/>
</dbReference>
<dbReference type="GO" id="GO:0030272">
    <property type="term" value="F:5-formyltetrahydrofolate cyclo-ligase activity"/>
    <property type="evidence" value="ECO:0007669"/>
    <property type="project" value="UniProtKB-EC"/>
</dbReference>
<comment type="similarity">
    <text evidence="1 4">Belongs to the 5-formyltetrahydrofolate cyclo-ligase family.</text>
</comment>
<comment type="cofactor">
    <cofactor evidence="4">
        <name>Mg(2+)</name>
        <dbReference type="ChEBI" id="CHEBI:18420"/>
    </cofactor>
</comment>
<dbReference type="Proteomes" id="UP000305888">
    <property type="component" value="Chromosome"/>
</dbReference>
<dbReference type="InterPro" id="IPR037171">
    <property type="entry name" value="NagB/RpiA_transferase-like"/>
</dbReference>
<dbReference type="SUPFAM" id="SSF100950">
    <property type="entry name" value="NagB/RpiA/CoA transferase-like"/>
    <property type="match status" value="1"/>
</dbReference>
<evidence type="ECO:0000313" key="5">
    <source>
        <dbReference type="EMBL" id="QDL91915.1"/>
    </source>
</evidence>
<name>A0A5B8FU50_9RHOB</name>
<accession>A0A5B8FU50</accession>
<dbReference type="NCBIfam" id="TIGR02727">
    <property type="entry name" value="MTHFS_bact"/>
    <property type="match status" value="1"/>
</dbReference>
<keyword evidence="5" id="KW-0436">Ligase</keyword>
<evidence type="ECO:0000313" key="6">
    <source>
        <dbReference type="Proteomes" id="UP000305888"/>
    </source>
</evidence>
<dbReference type="OrthoDB" id="9801938at2"/>
<protein>
    <recommendedName>
        <fullName evidence="4">5-formyltetrahydrofolate cyclo-ligase</fullName>
        <ecNumber evidence="4">6.3.3.2</ecNumber>
    </recommendedName>
</protein>
<dbReference type="KEGG" id="ppru:FDP22_09085"/>
<keyword evidence="4" id="KW-0460">Magnesium</keyword>
<sequence length="195" mass="20321">MKIAEVKAEARREGFAQRAQAHSAPTAAWAATSAADHLLSHLDSLIAAGAPAPAIASGYLPIRTEIDPRPAMEALLGRGIRVCVPVIVARAAPLAFREWNPGAALVPGPFGASVPRGGAWLEPDLLLVPLVSFDAGRGRLGYGGGFYDRTLAKLRARAPRLAVGIAYQGQFCPSVPLEPTDAPLDAVVTETGVLC</sequence>
<proteinExistence type="inferred from homology"/>
<dbReference type="GO" id="GO:0009396">
    <property type="term" value="P:folic acid-containing compound biosynthetic process"/>
    <property type="evidence" value="ECO:0007669"/>
    <property type="project" value="TreeGrafter"/>
</dbReference>
<dbReference type="GO" id="GO:0046872">
    <property type="term" value="F:metal ion binding"/>
    <property type="evidence" value="ECO:0007669"/>
    <property type="project" value="UniProtKB-KW"/>
</dbReference>
<dbReference type="GO" id="GO:0035999">
    <property type="term" value="P:tetrahydrofolate interconversion"/>
    <property type="evidence" value="ECO:0007669"/>
    <property type="project" value="TreeGrafter"/>
</dbReference>
<dbReference type="InterPro" id="IPR002698">
    <property type="entry name" value="FTHF_cligase"/>
</dbReference>
<evidence type="ECO:0000256" key="2">
    <source>
        <dbReference type="ARBA" id="ARBA00022741"/>
    </source>
</evidence>
<gene>
    <name evidence="5" type="ORF">FDP22_09085</name>
</gene>
<keyword evidence="6" id="KW-1185">Reference proteome</keyword>
<organism evidence="5 6">
    <name type="scientific">Paroceanicella profunda</name>
    <dbReference type="NCBI Taxonomy" id="2579971"/>
    <lineage>
        <taxon>Bacteria</taxon>
        <taxon>Pseudomonadati</taxon>
        <taxon>Pseudomonadota</taxon>
        <taxon>Alphaproteobacteria</taxon>
        <taxon>Rhodobacterales</taxon>
        <taxon>Paracoccaceae</taxon>
        <taxon>Paroceanicella</taxon>
    </lineage>
</organism>
<dbReference type="InterPro" id="IPR024185">
    <property type="entry name" value="FTHF_cligase-like_sf"/>
</dbReference>
<dbReference type="PANTHER" id="PTHR23407:SF1">
    <property type="entry name" value="5-FORMYLTETRAHYDROFOLATE CYCLO-LIGASE"/>
    <property type="match status" value="1"/>
</dbReference>
<keyword evidence="3 4" id="KW-0067">ATP-binding</keyword>
<evidence type="ECO:0000256" key="4">
    <source>
        <dbReference type="RuleBase" id="RU361279"/>
    </source>
</evidence>
<dbReference type="PANTHER" id="PTHR23407">
    <property type="entry name" value="ATPASE INHIBITOR/5-FORMYLTETRAHYDROFOLATE CYCLO-LIGASE"/>
    <property type="match status" value="1"/>
</dbReference>
<evidence type="ECO:0000256" key="1">
    <source>
        <dbReference type="ARBA" id="ARBA00010638"/>
    </source>
</evidence>
<evidence type="ECO:0000256" key="3">
    <source>
        <dbReference type="ARBA" id="ARBA00022840"/>
    </source>
</evidence>
<dbReference type="RefSeq" id="WP_138572033.1">
    <property type="nucleotide sequence ID" value="NZ_CP040818.1"/>
</dbReference>